<name>J0YL90_9HYPH</name>
<dbReference type="STRING" id="1094551.MEC_00819"/>
<protein>
    <submittedName>
        <fullName evidence="1">Uncharacterized protein</fullName>
    </submittedName>
</protein>
<sequence length="81" mass="9085">MEKPIKTLGDFFDRFSRSQGVLGLAIRNAREILKHNPDYPDVERLLNQPFGRISVEDGVLVYHDSISSVAEKITGLNATLD</sequence>
<dbReference type="EMBL" id="AIME01000004">
    <property type="protein sequence ID" value="EJF75343.1"/>
    <property type="molecule type" value="Genomic_DNA"/>
</dbReference>
<dbReference type="PATRIC" id="fig|1094551.3.peg.906"/>
<accession>J0YL90</accession>
<reference evidence="1 2" key="1">
    <citation type="submission" date="2012-03" db="EMBL/GenBank/DDBJ databases">
        <title>The Genome Sequence of Bartonella alsatica IBS 382.</title>
        <authorList>
            <consortium name="The Broad Institute Genome Sequencing Platform"/>
            <consortium name="The Broad Institute Genome Sequencing Center for Infectious Disease"/>
            <person name="Feldgarden M."/>
            <person name="Kirby J."/>
            <person name="Kosoy M."/>
            <person name="Birtles R."/>
            <person name="Probert W.S."/>
            <person name="Chiaraviglio L."/>
            <person name="Young S.K."/>
            <person name="Zeng Q."/>
            <person name="Gargeya S."/>
            <person name="Fitzgerald M."/>
            <person name="Haas B."/>
            <person name="Abouelleil A."/>
            <person name="Alvarado L."/>
            <person name="Arachchi H.M."/>
            <person name="Berlin A."/>
            <person name="Chapman S.B."/>
            <person name="Gearin G."/>
            <person name="Goldberg J."/>
            <person name="Griggs A."/>
            <person name="Gujja S."/>
            <person name="Hansen M."/>
            <person name="Heiman D."/>
            <person name="Howarth C."/>
            <person name="Larimer J."/>
            <person name="Lui A."/>
            <person name="MacDonald P.J.P."/>
            <person name="McCowen C."/>
            <person name="Montmayeur A."/>
            <person name="Murphy C."/>
            <person name="Neiman D."/>
            <person name="Pearson M."/>
            <person name="Priest M."/>
            <person name="Roberts A."/>
            <person name="Saif S."/>
            <person name="Shea T."/>
            <person name="Sisk P."/>
            <person name="Stolte C."/>
            <person name="Sykes S."/>
            <person name="Wortman J."/>
            <person name="Nusbaum C."/>
            <person name="Birren B."/>
        </authorList>
    </citation>
    <scope>NUCLEOTIDE SEQUENCE [LARGE SCALE GENOMIC DNA]</scope>
    <source>
        <strain evidence="1 2">IBS 382</strain>
    </source>
</reference>
<dbReference type="Proteomes" id="UP000008761">
    <property type="component" value="Unassembled WGS sequence"/>
</dbReference>
<proteinExistence type="predicted"/>
<dbReference type="AlphaFoldDB" id="J0YL90"/>
<evidence type="ECO:0000313" key="1">
    <source>
        <dbReference type="EMBL" id="EJF75343.1"/>
    </source>
</evidence>
<evidence type="ECO:0000313" key="2">
    <source>
        <dbReference type="Proteomes" id="UP000008761"/>
    </source>
</evidence>
<dbReference type="HOGENOM" id="CLU_2566887_0_0_5"/>
<dbReference type="eggNOG" id="COG2982">
    <property type="taxonomic scope" value="Bacteria"/>
</dbReference>
<organism evidence="1 2">
    <name type="scientific">Bartonella alsatica IBS 382</name>
    <dbReference type="NCBI Taxonomy" id="1094551"/>
    <lineage>
        <taxon>Bacteria</taxon>
        <taxon>Pseudomonadati</taxon>
        <taxon>Pseudomonadota</taxon>
        <taxon>Alphaproteobacteria</taxon>
        <taxon>Hyphomicrobiales</taxon>
        <taxon>Bartonellaceae</taxon>
        <taxon>Bartonella</taxon>
    </lineage>
</organism>
<gene>
    <name evidence="1" type="ORF">MEC_00819</name>
</gene>
<comment type="caution">
    <text evidence="1">The sequence shown here is derived from an EMBL/GenBank/DDBJ whole genome shotgun (WGS) entry which is preliminary data.</text>
</comment>